<dbReference type="EMBL" id="VORU01000014">
    <property type="protein sequence ID" value="TXD68143.1"/>
    <property type="molecule type" value="Genomic_DNA"/>
</dbReference>
<name>A0A5C6YL59_9FLAO</name>
<proteinExistence type="predicted"/>
<comment type="caution">
    <text evidence="1">The sequence shown here is derived from an EMBL/GenBank/DDBJ whole genome shotgun (WGS) entry which is preliminary data.</text>
</comment>
<dbReference type="AlphaFoldDB" id="A0A5C6YL59"/>
<gene>
    <name evidence="1" type="ORF">ESV24_13540</name>
</gene>
<keyword evidence="2" id="KW-1185">Reference proteome</keyword>
<organism evidence="1 2">
    <name type="scientific">Aequorivita lipolytica</name>
    <dbReference type="NCBI Taxonomy" id="153267"/>
    <lineage>
        <taxon>Bacteria</taxon>
        <taxon>Pseudomonadati</taxon>
        <taxon>Bacteroidota</taxon>
        <taxon>Flavobacteriia</taxon>
        <taxon>Flavobacteriales</taxon>
        <taxon>Flavobacteriaceae</taxon>
        <taxon>Aequorivita</taxon>
    </lineage>
</organism>
<reference evidence="1 2" key="1">
    <citation type="submission" date="2019-08" db="EMBL/GenBank/DDBJ databases">
        <title>Genome of Aequorivita lipolytica Y10-2 (type strain).</title>
        <authorList>
            <person name="Bowman J.P."/>
        </authorList>
    </citation>
    <scope>NUCLEOTIDE SEQUENCE [LARGE SCALE GENOMIC DNA]</scope>
    <source>
        <strain evidence="1 2">Y10-2</strain>
    </source>
</reference>
<protein>
    <submittedName>
        <fullName evidence="1">Uncharacterized protein</fullName>
    </submittedName>
</protein>
<accession>A0A5C6YL59</accession>
<evidence type="ECO:0000313" key="1">
    <source>
        <dbReference type="EMBL" id="TXD68143.1"/>
    </source>
</evidence>
<evidence type="ECO:0000313" key="2">
    <source>
        <dbReference type="Proteomes" id="UP000321945"/>
    </source>
</evidence>
<sequence>MFLGSWLLALGSWLLALGSWLLALGSWLLALGSWLLALKLNFFQLFLKCLYFIAKPGSHHKI</sequence>
<dbReference type="Proteomes" id="UP000321945">
    <property type="component" value="Unassembled WGS sequence"/>
</dbReference>